<evidence type="ECO:0000313" key="3">
    <source>
        <dbReference type="Proteomes" id="UP001476282"/>
    </source>
</evidence>
<comment type="caution">
    <text evidence="2">The sequence shown here is derived from an EMBL/GenBank/DDBJ whole genome shotgun (WGS) entry which is preliminary data.</text>
</comment>
<accession>A0ABP9UTQ7</accession>
<dbReference type="Proteomes" id="UP001476282">
    <property type="component" value="Unassembled WGS sequence"/>
</dbReference>
<feature type="domain" description="KAP NTPase" evidence="1">
    <location>
        <begin position="22"/>
        <end position="328"/>
    </location>
</feature>
<proteinExistence type="predicted"/>
<dbReference type="SUPFAM" id="SSF52540">
    <property type="entry name" value="P-loop containing nucleoside triphosphate hydrolases"/>
    <property type="match status" value="1"/>
</dbReference>
<keyword evidence="3" id="KW-1185">Reference proteome</keyword>
<name>A0ABP9UTQ7_9BACT</name>
<dbReference type="InterPro" id="IPR052754">
    <property type="entry name" value="NTPase_KAP_P-loop"/>
</dbReference>
<dbReference type="PANTHER" id="PTHR22674:SF6">
    <property type="entry name" value="NTPASE KAP FAMILY P-LOOP DOMAIN-CONTAINING PROTEIN 1"/>
    <property type="match status" value="1"/>
</dbReference>
<gene>
    <name evidence="2" type="ORF">Hsar01_02635</name>
</gene>
<reference evidence="2 3" key="1">
    <citation type="submission" date="2024-02" db="EMBL/GenBank/DDBJ databases">
        <title>Haloferula sargassicola NBRC 104335.</title>
        <authorList>
            <person name="Ichikawa N."/>
            <person name="Katano-Makiyama Y."/>
            <person name="Hidaka K."/>
        </authorList>
    </citation>
    <scope>NUCLEOTIDE SEQUENCE [LARGE SCALE GENOMIC DNA]</scope>
    <source>
        <strain evidence="2 3">NBRC 104335</strain>
    </source>
</reference>
<organism evidence="2 3">
    <name type="scientific">Haloferula sargassicola</name>
    <dbReference type="NCBI Taxonomy" id="490096"/>
    <lineage>
        <taxon>Bacteria</taxon>
        <taxon>Pseudomonadati</taxon>
        <taxon>Verrucomicrobiota</taxon>
        <taxon>Verrucomicrobiia</taxon>
        <taxon>Verrucomicrobiales</taxon>
        <taxon>Verrucomicrobiaceae</taxon>
        <taxon>Haloferula</taxon>
    </lineage>
</organism>
<sequence>MSMLQLISDEPCLDIEHLPERKRLIEQIAHAVANSDPPLVVGVHGDWGSGKTSFLHALQYHLSGRCPQNPAAGEGGVAHPHIVPIWFEAWRYQHESAPVVALLHEIRSQLSFGQKFLTSAGKMSEVAIRGALMSIEDVTKKIGFQASKIQEAGEAWERENLATALPSAQLREFLDEALGKLLGEEEDSGKDRRLVVFIDDLDRCEPETAYRLLESLKVYLNLRRCVFVLGLNQREVERALAKVMPSNRNGSADLMIRAHEYLEKICANVWHLPLVSPAAQETLLREWLGDQLDDEFIEAVIALLHAHQFLPANARRIKAFANALLRLYQSGVNDETSTAPSSSDAPLMCIIACLQQFHPRLWRHVESEPGFFFELHGFARGSDKKARLGPGQIYENSYLHPELAALELPGEGKVGQQGSVEFETRFTDLAYGNVLHCQRLVANAGVNLNDLKTFLGH</sequence>
<dbReference type="EMBL" id="BAABRI010000014">
    <property type="protein sequence ID" value="GAA5483404.1"/>
    <property type="molecule type" value="Genomic_DNA"/>
</dbReference>
<evidence type="ECO:0000313" key="2">
    <source>
        <dbReference type="EMBL" id="GAA5483404.1"/>
    </source>
</evidence>
<dbReference type="PANTHER" id="PTHR22674">
    <property type="entry name" value="NTPASE, KAP FAMILY P-LOOP DOMAIN-CONTAINING 1"/>
    <property type="match status" value="1"/>
</dbReference>
<dbReference type="InterPro" id="IPR011646">
    <property type="entry name" value="KAP_P-loop"/>
</dbReference>
<protein>
    <recommendedName>
        <fullName evidence="1">KAP NTPase domain-containing protein</fullName>
    </recommendedName>
</protein>
<dbReference type="Gene3D" id="3.40.50.300">
    <property type="entry name" value="P-loop containing nucleotide triphosphate hydrolases"/>
    <property type="match status" value="1"/>
</dbReference>
<dbReference type="RefSeq" id="WP_353567514.1">
    <property type="nucleotide sequence ID" value="NZ_BAABRI010000014.1"/>
</dbReference>
<evidence type="ECO:0000259" key="1">
    <source>
        <dbReference type="Pfam" id="PF07693"/>
    </source>
</evidence>
<dbReference type="InterPro" id="IPR027417">
    <property type="entry name" value="P-loop_NTPase"/>
</dbReference>
<dbReference type="Pfam" id="PF07693">
    <property type="entry name" value="KAP_NTPase"/>
    <property type="match status" value="1"/>
</dbReference>